<evidence type="ECO:0000313" key="4">
    <source>
        <dbReference type="Proteomes" id="UP000326903"/>
    </source>
</evidence>
<comment type="similarity">
    <text evidence="1">Belongs to the UPF0162 family.</text>
</comment>
<dbReference type="AlphaFoldDB" id="A0A5J5IEL2"/>
<sequence length="289" mass="33990">MQENKEISALFHLIDDPDEEVFSSVSERIVSIGRAIIPNLENLWETTPDQNVQERIEMIIHKLHFRDLVEEFTNWKNGSCELLQGALLAARYRYPEMNTTTTLQEMEKIRRNIWLELNSYLTPLEQVNVITGILYSYYKLKGNEVAYDFPEDFLINKVIEQKKGNAITNGILYLIVCELLDIPIKAINIPKQFILGYFDIDYNFPNPERQKSEKINFYIDPLNGQIYSHKDVENYFKRISVPPTASYFRQLSNKRIIQHLLEEYSKCFTDVANLYKKNDLLYLAKLLDD</sequence>
<dbReference type="InterPro" id="IPR032698">
    <property type="entry name" value="SirB1_N"/>
</dbReference>
<dbReference type="Pfam" id="PF13369">
    <property type="entry name" value="Transglut_core2"/>
    <property type="match status" value="1"/>
</dbReference>
<protein>
    <recommendedName>
        <fullName evidence="2">Protein SirB1 N-terminal domain-containing protein</fullName>
    </recommendedName>
</protein>
<evidence type="ECO:0000256" key="1">
    <source>
        <dbReference type="ARBA" id="ARBA00007100"/>
    </source>
</evidence>
<name>A0A5J5IEL2_9BACT</name>
<evidence type="ECO:0000259" key="2">
    <source>
        <dbReference type="Pfam" id="PF13369"/>
    </source>
</evidence>
<accession>A0A5J5IEL2</accession>
<proteinExistence type="inferred from homology"/>
<comment type="caution">
    <text evidence="3">The sequence shown here is derived from an EMBL/GenBank/DDBJ whole genome shotgun (WGS) entry which is preliminary data.</text>
</comment>
<reference evidence="3 4" key="1">
    <citation type="submission" date="2019-09" db="EMBL/GenBank/DDBJ databases">
        <title>Draft genome sequence of Ginsengibacter sp. BR5-29.</title>
        <authorList>
            <person name="Im W.-T."/>
        </authorList>
    </citation>
    <scope>NUCLEOTIDE SEQUENCE [LARGE SCALE GENOMIC DNA]</scope>
    <source>
        <strain evidence="3 4">BR5-29</strain>
    </source>
</reference>
<organism evidence="3 4">
    <name type="scientific">Ginsengibacter hankyongi</name>
    <dbReference type="NCBI Taxonomy" id="2607284"/>
    <lineage>
        <taxon>Bacteria</taxon>
        <taxon>Pseudomonadati</taxon>
        <taxon>Bacteroidota</taxon>
        <taxon>Chitinophagia</taxon>
        <taxon>Chitinophagales</taxon>
        <taxon>Chitinophagaceae</taxon>
        <taxon>Ginsengibacter</taxon>
    </lineage>
</organism>
<dbReference type="RefSeq" id="WP_150415113.1">
    <property type="nucleotide sequence ID" value="NZ_VYQF01000003.1"/>
</dbReference>
<gene>
    <name evidence="3" type="ORF">FW778_12785</name>
</gene>
<dbReference type="Proteomes" id="UP000326903">
    <property type="component" value="Unassembled WGS sequence"/>
</dbReference>
<evidence type="ECO:0000313" key="3">
    <source>
        <dbReference type="EMBL" id="KAA9038438.1"/>
    </source>
</evidence>
<keyword evidence="4" id="KW-1185">Reference proteome</keyword>
<dbReference type="EMBL" id="VYQF01000003">
    <property type="protein sequence ID" value="KAA9038438.1"/>
    <property type="molecule type" value="Genomic_DNA"/>
</dbReference>
<feature type="domain" description="Protein SirB1 N-terminal" evidence="2">
    <location>
        <begin position="102"/>
        <end position="261"/>
    </location>
</feature>